<dbReference type="AlphaFoldDB" id="K1SV50"/>
<gene>
    <name evidence="3" type="ORF">LEA_12319</name>
</gene>
<evidence type="ECO:0000259" key="2">
    <source>
        <dbReference type="PROSITE" id="PS50921"/>
    </source>
</evidence>
<accession>K1SV50</accession>
<feature type="non-terminal residue" evidence="3">
    <location>
        <position position="1"/>
    </location>
</feature>
<comment type="caution">
    <text evidence="3">The sequence shown here is derived from an EMBL/GenBank/DDBJ whole genome shotgun (WGS) entry which is preliminary data.</text>
</comment>
<dbReference type="PIRSF" id="PIRSF036382">
    <property type="entry name" value="RR_antiterm"/>
    <property type="match status" value="1"/>
</dbReference>
<evidence type="ECO:0000313" key="3">
    <source>
        <dbReference type="EMBL" id="EKC61518.1"/>
    </source>
</evidence>
<organism evidence="3">
    <name type="scientific">human gut metagenome</name>
    <dbReference type="NCBI Taxonomy" id="408170"/>
    <lineage>
        <taxon>unclassified sequences</taxon>
        <taxon>metagenomes</taxon>
        <taxon>organismal metagenomes</taxon>
    </lineage>
</organism>
<dbReference type="SMART" id="SM01012">
    <property type="entry name" value="ANTAR"/>
    <property type="match status" value="1"/>
</dbReference>
<feature type="domain" description="ANTAR" evidence="2">
    <location>
        <begin position="130"/>
        <end position="191"/>
    </location>
</feature>
<dbReference type="InterPro" id="IPR011006">
    <property type="entry name" value="CheY-like_superfamily"/>
</dbReference>
<dbReference type="InterPro" id="IPR001789">
    <property type="entry name" value="Sig_transdc_resp-reg_receiver"/>
</dbReference>
<dbReference type="GO" id="GO:0003723">
    <property type="term" value="F:RNA binding"/>
    <property type="evidence" value="ECO:0007669"/>
    <property type="project" value="InterPro"/>
</dbReference>
<dbReference type="InterPro" id="IPR008327">
    <property type="entry name" value="Sig_transdc_resp-reg_antiterm"/>
</dbReference>
<dbReference type="EMBL" id="AJWY01008329">
    <property type="protein sequence ID" value="EKC61518.1"/>
    <property type="molecule type" value="Genomic_DNA"/>
</dbReference>
<sequence>QMGGDVFVPSALIASAGNNANEYLAKHVAELGYLRPTIVASGGEARRRMGDIDFEIVIINTPLPDEFGHELSTYAVEKSNAGVILLAKAGTADQISDKLQQHGVLVLAKPFTGVQFRQAVQMAAACCRRLDYLRQENDKLRDKIAQIRLVDRAKCYLIEHKGMSEAEAHRMIEKTAMDTRRDRAEVAAEILEEE</sequence>
<dbReference type="InterPro" id="IPR005561">
    <property type="entry name" value="ANTAR"/>
</dbReference>
<feature type="domain" description="Response regulatory" evidence="1">
    <location>
        <begin position="10"/>
        <end position="124"/>
    </location>
</feature>
<proteinExistence type="predicted"/>
<dbReference type="Gene3D" id="1.10.10.10">
    <property type="entry name" value="Winged helix-like DNA-binding domain superfamily/Winged helix DNA-binding domain"/>
    <property type="match status" value="1"/>
</dbReference>
<evidence type="ECO:0000259" key="1">
    <source>
        <dbReference type="PROSITE" id="PS50110"/>
    </source>
</evidence>
<dbReference type="Gene3D" id="3.40.50.2300">
    <property type="match status" value="1"/>
</dbReference>
<dbReference type="GO" id="GO:0000160">
    <property type="term" value="P:phosphorelay signal transduction system"/>
    <property type="evidence" value="ECO:0007669"/>
    <property type="project" value="InterPro"/>
</dbReference>
<reference evidence="3" key="1">
    <citation type="journal article" date="2013" name="Environ. Microbiol.">
        <title>Microbiota from the distal guts of lean and obese adolescents exhibit partial functional redundancy besides clear differences in community structure.</title>
        <authorList>
            <person name="Ferrer M."/>
            <person name="Ruiz A."/>
            <person name="Lanza F."/>
            <person name="Haange S.B."/>
            <person name="Oberbach A."/>
            <person name="Till H."/>
            <person name="Bargiela R."/>
            <person name="Campoy C."/>
            <person name="Segura M.T."/>
            <person name="Richter M."/>
            <person name="von Bergen M."/>
            <person name="Seifert J."/>
            <person name="Suarez A."/>
        </authorList>
    </citation>
    <scope>NUCLEOTIDE SEQUENCE</scope>
</reference>
<dbReference type="PROSITE" id="PS50110">
    <property type="entry name" value="RESPONSE_REGULATORY"/>
    <property type="match status" value="1"/>
</dbReference>
<dbReference type="Pfam" id="PF03861">
    <property type="entry name" value="ANTAR"/>
    <property type="match status" value="1"/>
</dbReference>
<dbReference type="PROSITE" id="PS50921">
    <property type="entry name" value="ANTAR"/>
    <property type="match status" value="1"/>
</dbReference>
<dbReference type="InterPro" id="IPR036388">
    <property type="entry name" value="WH-like_DNA-bd_sf"/>
</dbReference>
<dbReference type="SUPFAM" id="SSF52172">
    <property type="entry name" value="CheY-like"/>
    <property type="match status" value="1"/>
</dbReference>
<name>K1SV50_9ZZZZ</name>
<protein>
    <submittedName>
        <fullName evidence="3">Response regulator receiver and ANTAR domain protein</fullName>
    </submittedName>
</protein>